<feature type="compositionally biased region" description="Polar residues" evidence="1">
    <location>
        <begin position="436"/>
        <end position="454"/>
    </location>
</feature>
<gene>
    <name evidence="3" type="ORF">DCF25_10290</name>
</gene>
<feature type="compositionally biased region" description="Acidic residues" evidence="1">
    <location>
        <begin position="422"/>
        <end position="433"/>
    </location>
</feature>
<proteinExistence type="predicted"/>
<evidence type="ECO:0000259" key="2">
    <source>
        <dbReference type="Pfam" id="PF00656"/>
    </source>
</evidence>
<dbReference type="EMBL" id="QBMC01000059">
    <property type="protein sequence ID" value="PZO18169.1"/>
    <property type="molecule type" value="Genomic_DNA"/>
</dbReference>
<dbReference type="Gene3D" id="3.40.50.1460">
    <property type="match status" value="1"/>
</dbReference>
<reference evidence="4" key="1">
    <citation type="submission" date="2018-04" db="EMBL/GenBank/DDBJ databases">
        <authorList>
            <person name="Cornet L."/>
        </authorList>
    </citation>
    <scope>NUCLEOTIDE SEQUENCE [LARGE SCALE GENOMIC DNA]</scope>
</reference>
<comment type="caution">
    <text evidence="3">The sequence shown here is derived from an EMBL/GenBank/DDBJ whole genome shotgun (WGS) entry which is preliminary data.</text>
</comment>
<dbReference type="GO" id="GO:0004197">
    <property type="term" value="F:cysteine-type endopeptidase activity"/>
    <property type="evidence" value="ECO:0007669"/>
    <property type="project" value="InterPro"/>
</dbReference>
<name>A0A2W4UMH9_9CYAN</name>
<feature type="domain" description="Peptidase C14 caspase" evidence="2">
    <location>
        <begin position="26"/>
        <end position="233"/>
    </location>
</feature>
<organism evidence="3 4">
    <name type="scientific">Leptolyngbya foveolarum</name>
    <dbReference type="NCBI Taxonomy" id="47253"/>
    <lineage>
        <taxon>Bacteria</taxon>
        <taxon>Bacillati</taxon>
        <taxon>Cyanobacteriota</taxon>
        <taxon>Cyanophyceae</taxon>
        <taxon>Leptolyngbyales</taxon>
        <taxon>Leptolyngbyaceae</taxon>
        <taxon>Leptolyngbya group</taxon>
        <taxon>Leptolyngbya</taxon>
    </lineage>
</organism>
<feature type="region of interest" description="Disordered" evidence="1">
    <location>
        <begin position="420"/>
        <end position="506"/>
    </location>
</feature>
<feature type="compositionally biased region" description="Low complexity" evidence="1">
    <location>
        <begin position="469"/>
        <end position="497"/>
    </location>
</feature>
<dbReference type="Proteomes" id="UP000249354">
    <property type="component" value="Unassembled WGS sequence"/>
</dbReference>
<protein>
    <recommendedName>
        <fullName evidence="2">Peptidase C14 caspase domain-containing protein</fullName>
    </recommendedName>
</protein>
<dbReference type="AlphaFoldDB" id="A0A2W4UMH9"/>
<dbReference type="InterPro" id="IPR029030">
    <property type="entry name" value="Caspase-like_dom_sf"/>
</dbReference>
<dbReference type="Pfam" id="PF00656">
    <property type="entry name" value="Peptidase_C14"/>
    <property type="match status" value="1"/>
</dbReference>
<accession>A0A2W4UMH9</accession>
<evidence type="ECO:0000313" key="4">
    <source>
        <dbReference type="Proteomes" id="UP000249354"/>
    </source>
</evidence>
<dbReference type="SUPFAM" id="SSF52129">
    <property type="entry name" value="Caspase-like"/>
    <property type="match status" value="1"/>
</dbReference>
<dbReference type="GO" id="GO:0006508">
    <property type="term" value="P:proteolysis"/>
    <property type="evidence" value="ECO:0007669"/>
    <property type="project" value="InterPro"/>
</dbReference>
<reference evidence="3 4" key="2">
    <citation type="submission" date="2018-06" db="EMBL/GenBank/DDBJ databases">
        <title>Metagenomic assembly of (sub)arctic Cyanobacteria and their associated microbiome from non-axenic cultures.</title>
        <authorList>
            <person name="Baurain D."/>
        </authorList>
    </citation>
    <scope>NUCLEOTIDE SEQUENCE [LARGE SCALE GENOMIC DNA]</scope>
    <source>
        <strain evidence="3">ULC129bin1</strain>
    </source>
</reference>
<feature type="compositionally biased region" description="Polar residues" evidence="1">
    <location>
        <begin position="327"/>
        <end position="338"/>
    </location>
</feature>
<feature type="region of interest" description="Disordered" evidence="1">
    <location>
        <begin position="309"/>
        <end position="368"/>
    </location>
</feature>
<evidence type="ECO:0000256" key="1">
    <source>
        <dbReference type="SAM" id="MobiDB-lite"/>
    </source>
</evidence>
<dbReference type="InterPro" id="IPR011600">
    <property type="entry name" value="Pept_C14_caspase"/>
</dbReference>
<evidence type="ECO:0000313" key="3">
    <source>
        <dbReference type="EMBL" id="PZO18169.1"/>
    </source>
</evidence>
<sequence>MVSQWPTLIKIRLSKSRRPLMANYWVITIGINQYRHIQPLMHAQSDALFTHRFFTEEAGIAANHCVLLSDLATSVGAQVVYPDKPAIAQWIQTIITQVGPGDVLWFFFSGYGTQLKGADYLLPIDGDPDQIAETGIALADLVNTLAQLPTDKAVLVLDINRSQGALAGQTIGTQVIELAEKRHVATLLSCQPEQFSHETLGVRHGLFTAALLEALQQGRSTLGQISDYLAKRLPELCEHHWRPVQNAVAIASDEQKIAKLVPELTTSLNSLTSAAIPSDLNLTAPTVGSAQKTATVAVGVGSSAIASSNSLSERPYTEESAGPESYRASQAAEQTIGSTRPDRTTDTAKTLDPIAPSSSALVPYKTAPDEKPSAINGAKLRNWGLLALALLMGLVLLKQPFVKVAWDSLINKLEIAAGWNSDSEESASGETEEATNTPAPVTETSTENSADSSGAVTALESAESESAEPEAAVAPPAVATTAQPNATSSNTASSEGSEGSEGSERKAAALIAQANAALEKKQYSEALMALKEVPKDQRDRKFSSILIKARVGASEAEQINTALLTDALTSIQPAQASQFTEAIAKARRIQPGEPIYEEAQQNIKGWSQTILDIAEGRAASGSLENAIAAAQVMPRDNAEAYQKAQNKIAFWQQRQQSKATIEAAKTIPKTGQASTYQEGIVRLREVPIEHPEYETAQRLADEWSDRIFSIAQARAAQDRQEAAIQAAILVPAGTTAYEPAQQAIRRWRTEAKS</sequence>